<accession>A0ABN2G567</accession>
<dbReference type="RefSeq" id="WP_163570182.1">
    <property type="nucleotide sequence ID" value="NZ_WOTO01000031.1"/>
</dbReference>
<keyword evidence="2" id="KW-1185">Reference proteome</keyword>
<proteinExistence type="predicted"/>
<name>A0ABN2G567_9ACTN</name>
<sequence>MFAYEIFGLRASLASMPAVMFESKVSAIRLPAGEPCDTTSGRPPGVTAPGTLAVTGMVGAAPGTGAAAVLAADGC</sequence>
<organism evidence="1 2">
    <name type="scientific">Fodinicola feengrottensis</name>
    <dbReference type="NCBI Taxonomy" id="435914"/>
    <lineage>
        <taxon>Bacteria</taxon>
        <taxon>Bacillati</taxon>
        <taxon>Actinomycetota</taxon>
        <taxon>Actinomycetes</taxon>
        <taxon>Mycobacteriales</taxon>
        <taxon>Fodinicola</taxon>
    </lineage>
</organism>
<dbReference type="Proteomes" id="UP001500618">
    <property type="component" value="Unassembled WGS sequence"/>
</dbReference>
<reference evidence="1 2" key="1">
    <citation type="journal article" date="2019" name="Int. J. Syst. Evol. Microbiol.">
        <title>The Global Catalogue of Microorganisms (GCM) 10K type strain sequencing project: providing services to taxonomists for standard genome sequencing and annotation.</title>
        <authorList>
            <consortium name="The Broad Institute Genomics Platform"/>
            <consortium name="The Broad Institute Genome Sequencing Center for Infectious Disease"/>
            <person name="Wu L."/>
            <person name="Ma J."/>
        </authorList>
    </citation>
    <scope>NUCLEOTIDE SEQUENCE [LARGE SCALE GENOMIC DNA]</scope>
    <source>
        <strain evidence="1 2">JCM 14718</strain>
    </source>
</reference>
<evidence type="ECO:0000313" key="1">
    <source>
        <dbReference type="EMBL" id="GAA1665178.1"/>
    </source>
</evidence>
<protein>
    <submittedName>
        <fullName evidence="1">Uncharacterized protein</fullName>
    </submittedName>
</protein>
<comment type="caution">
    <text evidence="1">The sequence shown here is derived from an EMBL/GenBank/DDBJ whole genome shotgun (WGS) entry which is preliminary data.</text>
</comment>
<gene>
    <name evidence="1" type="ORF">GCM10009765_13430</name>
</gene>
<evidence type="ECO:0000313" key="2">
    <source>
        <dbReference type="Proteomes" id="UP001500618"/>
    </source>
</evidence>
<dbReference type="EMBL" id="BAAANY010000005">
    <property type="protein sequence ID" value="GAA1665178.1"/>
    <property type="molecule type" value="Genomic_DNA"/>
</dbReference>